<accession>D7L9R0</accession>
<dbReference type="PANTHER" id="PTHR31111:SF78">
    <property type="entry name" value="F-BOX ASSOCIATED UBIQUITINATION EFFECTOR FAMILY PROTEIN"/>
    <property type="match status" value="1"/>
</dbReference>
<dbReference type="NCBIfam" id="TIGR01640">
    <property type="entry name" value="F_box_assoc_1"/>
    <property type="match status" value="1"/>
</dbReference>
<evidence type="ECO:0000313" key="4">
    <source>
        <dbReference type="Proteomes" id="UP000008694"/>
    </source>
</evidence>
<reference evidence="4" key="1">
    <citation type="journal article" date="2011" name="Nat. Genet.">
        <title>The Arabidopsis lyrata genome sequence and the basis of rapid genome size change.</title>
        <authorList>
            <person name="Hu T.T."/>
            <person name="Pattyn P."/>
            <person name="Bakker E.G."/>
            <person name="Cao J."/>
            <person name="Cheng J.-F."/>
            <person name="Clark R.M."/>
            <person name="Fahlgren N."/>
            <person name="Fawcett J.A."/>
            <person name="Grimwood J."/>
            <person name="Gundlach H."/>
            <person name="Haberer G."/>
            <person name="Hollister J.D."/>
            <person name="Ossowski S."/>
            <person name="Ottilar R.P."/>
            <person name="Salamov A.A."/>
            <person name="Schneeberger K."/>
            <person name="Spannagl M."/>
            <person name="Wang X."/>
            <person name="Yang L."/>
            <person name="Nasrallah M.E."/>
            <person name="Bergelson J."/>
            <person name="Carrington J.C."/>
            <person name="Gaut B.S."/>
            <person name="Schmutz J."/>
            <person name="Mayer K.F.X."/>
            <person name="Van de Peer Y."/>
            <person name="Grigoriev I.V."/>
            <person name="Nordborg M."/>
            <person name="Weigel D."/>
            <person name="Guo Y.-L."/>
        </authorList>
    </citation>
    <scope>NUCLEOTIDE SEQUENCE [LARGE SCALE GENOMIC DNA]</scope>
    <source>
        <strain evidence="4">cv. MN47</strain>
    </source>
</reference>
<evidence type="ECO:0000259" key="1">
    <source>
        <dbReference type="Pfam" id="PF00646"/>
    </source>
</evidence>
<evidence type="ECO:0000313" key="3">
    <source>
        <dbReference type="EMBL" id="EFH58956.1"/>
    </source>
</evidence>
<dbReference type="Gramene" id="fgenesh1_pg.C_scaffold_3000978">
    <property type="protein sequence ID" value="fgenesh1_pg.C_scaffold_3000978"/>
    <property type="gene ID" value="fgenesh1_pg.C_scaffold_3000978"/>
</dbReference>
<gene>
    <name evidence="3" type="ORF">ARALYDRAFT_341215</name>
</gene>
<dbReference type="PANTHER" id="PTHR31111">
    <property type="entry name" value="BNAA05G37150D PROTEIN-RELATED"/>
    <property type="match status" value="1"/>
</dbReference>
<dbReference type="HOGENOM" id="CLU_027176_8_1_1"/>
<dbReference type="Proteomes" id="UP000008694">
    <property type="component" value="Unassembled WGS sequence"/>
</dbReference>
<dbReference type="Pfam" id="PF00646">
    <property type="entry name" value="F-box"/>
    <property type="match status" value="1"/>
</dbReference>
<feature type="domain" description="F-box" evidence="1">
    <location>
        <begin position="29"/>
        <end position="66"/>
    </location>
</feature>
<dbReference type="EMBL" id="GL348715">
    <property type="protein sequence ID" value="EFH58956.1"/>
    <property type="molecule type" value="Genomic_DNA"/>
</dbReference>
<dbReference type="InterPro" id="IPR017451">
    <property type="entry name" value="F-box-assoc_interact_dom"/>
</dbReference>
<dbReference type="SUPFAM" id="SSF81383">
    <property type="entry name" value="F-box domain"/>
    <property type="match status" value="1"/>
</dbReference>
<dbReference type="Pfam" id="PF08268">
    <property type="entry name" value="FBA_3"/>
    <property type="match status" value="1"/>
</dbReference>
<protein>
    <submittedName>
        <fullName evidence="3">Uncharacterized protein</fullName>
    </submittedName>
</protein>
<evidence type="ECO:0000259" key="2">
    <source>
        <dbReference type="Pfam" id="PF08268"/>
    </source>
</evidence>
<dbReference type="InterPro" id="IPR036047">
    <property type="entry name" value="F-box-like_dom_sf"/>
</dbReference>
<organism evidence="4">
    <name type="scientific">Arabidopsis lyrata subsp. lyrata</name>
    <name type="common">Lyre-leaved rock-cress</name>
    <dbReference type="NCBI Taxonomy" id="81972"/>
    <lineage>
        <taxon>Eukaryota</taxon>
        <taxon>Viridiplantae</taxon>
        <taxon>Streptophyta</taxon>
        <taxon>Embryophyta</taxon>
        <taxon>Tracheophyta</taxon>
        <taxon>Spermatophyta</taxon>
        <taxon>Magnoliopsida</taxon>
        <taxon>eudicotyledons</taxon>
        <taxon>Gunneridae</taxon>
        <taxon>Pentapetalae</taxon>
        <taxon>rosids</taxon>
        <taxon>malvids</taxon>
        <taxon>Brassicales</taxon>
        <taxon>Brassicaceae</taxon>
        <taxon>Camelineae</taxon>
        <taxon>Arabidopsis</taxon>
    </lineage>
</organism>
<feature type="domain" description="F-box associated beta-propeller type 3" evidence="2">
    <location>
        <begin position="78"/>
        <end position="370"/>
    </location>
</feature>
<dbReference type="AlphaFoldDB" id="D7L9R0"/>
<dbReference type="InterPro" id="IPR013187">
    <property type="entry name" value="F-box-assoc_dom_typ3"/>
</dbReference>
<proteinExistence type="predicted"/>
<sequence length="385" mass="44122">MEQLKVKKTIGNTSKRVTRSQTYPFEGIMPLNLKEEILMKLKAKTISKLILLSKSWSSIVLNKDFTNMYLTQSLARPRLLFSIYNLDIDVHFFHSCSQEDPSSDHQRVRCYPDSNSASWYDYSPPVRGLICCLENLYTKVVIGNPTTCQFVTLPRVRTKKKDIFPDIFPFLGYDPVKDEYKVLCMTIAANHKGNVVSKEHQVFTLGGKKKKWRMIDCEINHYLPPRTKGICSNGVVYYLAMVNHVQSLMCFDVGSEKFSVVKLPGKVGILAKYGEKIAVTNLLFDCIRLDVWILEDASKQEWSNIYVLVPSCVNRSFSFRGILGTGELLFAPEPTSFYLLCYDLKEHKARKIWIKGLGDYTNIEVFLDHVENPMVLSKISFGFLI</sequence>
<name>D7L9R0_ARALL</name>
<keyword evidence="4" id="KW-1185">Reference proteome</keyword>
<dbReference type="InterPro" id="IPR001810">
    <property type="entry name" value="F-box_dom"/>
</dbReference>